<gene>
    <name evidence="2" type="ORF">DCAF_LOCUS13477</name>
</gene>
<evidence type="ECO:0000256" key="1">
    <source>
        <dbReference type="SAM" id="MobiDB-lite"/>
    </source>
</evidence>
<protein>
    <submittedName>
        <fullName evidence="2">Uncharacterized protein</fullName>
    </submittedName>
</protein>
<accession>A0AAV1RNY7</accession>
<dbReference type="Proteomes" id="UP001314170">
    <property type="component" value="Unassembled WGS sequence"/>
</dbReference>
<name>A0AAV1RNY7_9ROSI</name>
<sequence length="103" mass="11478">MIIPEIKSKQSNPVTVKFLSPAKFKDDNKNQQSDLNRENETKPRNEKTSFVKLRPLALKSLKTEAQPGVSKRNTSVELAIFGQERAVKLGSHCFGGLAMDHLA</sequence>
<keyword evidence="3" id="KW-1185">Reference proteome</keyword>
<proteinExistence type="predicted"/>
<dbReference type="EMBL" id="CAWUPB010001116">
    <property type="protein sequence ID" value="CAK7338430.1"/>
    <property type="molecule type" value="Genomic_DNA"/>
</dbReference>
<feature type="compositionally biased region" description="Basic and acidic residues" evidence="1">
    <location>
        <begin position="23"/>
        <end position="48"/>
    </location>
</feature>
<reference evidence="2 3" key="1">
    <citation type="submission" date="2024-01" db="EMBL/GenBank/DDBJ databases">
        <authorList>
            <person name="Waweru B."/>
        </authorList>
    </citation>
    <scope>NUCLEOTIDE SEQUENCE [LARGE SCALE GENOMIC DNA]</scope>
</reference>
<feature type="region of interest" description="Disordered" evidence="1">
    <location>
        <begin position="17"/>
        <end position="48"/>
    </location>
</feature>
<dbReference type="AlphaFoldDB" id="A0AAV1RNY7"/>
<organism evidence="2 3">
    <name type="scientific">Dovyalis caffra</name>
    <dbReference type="NCBI Taxonomy" id="77055"/>
    <lineage>
        <taxon>Eukaryota</taxon>
        <taxon>Viridiplantae</taxon>
        <taxon>Streptophyta</taxon>
        <taxon>Embryophyta</taxon>
        <taxon>Tracheophyta</taxon>
        <taxon>Spermatophyta</taxon>
        <taxon>Magnoliopsida</taxon>
        <taxon>eudicotyledons</taxon>
        <taxon>Gunneridae</taxon>
        <taxon>Pentapetalae</taxon>
        <taxon>rosids</taxon>
        <taxon>fabids</taxon>
        <taxon>Malpighiales</taxon>
        <taxon>Salicaceae</taxon>
        <taxon>Flacourtieae</taxon>
        <taxon>Dovyalis</taxon>
    </lineage>
</organism>
<evidence type="ECO:0000313" key="2">
    <source>
        <dbReference type="EMBL" id="CAK7338430.1"/>
    </source>
</evidence>
<evidence type="ECO:0000313" key="3">
    <source>
        <dbReference type="Proteomes" id="UP001314170"/>
    </source>
</evidence>
<comment type="caution">
    <text evidence="2">The sequence shown here is derived from an EMBL/GenBank/DDBJ whole genome shotgun (WGS) entry which is preliminary data.</text>
</comment>